<dbReference type="PANTHER" id="PTHR43394:SF1">
    <property type="entry name" value="ATP-BINDING CASSETTE SUB-FAMILY B MEMBER 10, MITOCHONDRIAL"/>
    <property type="match status" value="1"/>
</dbReference>
<dbReference type="InterPro" id="IPR027417">
    <property type="entry name" value="P-loop_NTPase"/>
</dbReference>
<evidence type="ECO:0000256" key="2">
    <source>
        <dbReference type="ARBA" id="ARBA00022448"/>
    </source>
</evidence>
<dbReference type="AlphaFoldDB" id="A0A1M4VJN0"/>
<feature type="transmembrane region" description="Helical" evidence="9">
    <location>
        <begin position="157"/>
        <end position="178"/>
    </location>
</feature>
<dbReference type="Pfam" id="PF00664">
    <property type="entry name" value="ABC_membrane"/>
    <property type="match status" value="1"/>
</dbReference>
<keyword evidence="7 9" id="KW-1133">Transmembrane helix</keyword>
<dbReference type="RefSeq" id="WP_073036958.1">
    <property type="nucleotide sequence ID" value="NZ_FQVB01000006.1"/>
</dbReference>
<comment type="subcellular location">
    <subcellularLocation>
        <location evidence="1">Cell membrane</location>
        <topology evidence="1">Multi-pass membrane protein</topology>
    </subcellularLocation>
</comment>
<dbReference type="Pfam" id="PF00005">
    <property type="entry name" value="ABC_tran"/>
    <property type="match status" value="1"/>
</dbReference>
<evidence type="ECO:0000259" key="10">
    <source>
        <dbReference type="PROSITE" id="PS50893"/>
    </source>
</evidence>
<keyword evidence="4 9" id="KW-0812">Transmembrane</keyword>
<dbReference type="InterPro" id="IPR017871">
    <property type="entry name" value="ABC_transporter-like_CS"/>
</dbReference>
<dbReference type="InterPro" id="IPR003439">
    <property type="entry name" value="ABC_transporter-like_ATP-bd"/>
</dbReference>
<sequence>MHYGYGYFEEGQLGKIQDVRLWKRLFPYLRPHGPHIALAVVLSLIISAADLALPYLLRLGVDRYITAQGLPLSAKLQGLSQLAAVFAGLMAVGFVAEFFQVLLLEWTGQNIMHRLRQDLFRHVLRLDLPFFHANPVGKLVTRLTNDIQNMHEMFTSVIVTVFNDLIRLVGILAVLFWMDASLSAILVCLIPVMLGATLKFSALAREAFRTIRTRLARINSFLQEVLAGLSVLQIFGREEDTLDRFRDLNEAHRKAAMHQIHLFGLFVPFIEVLSSAAVAVIIWYGGGQALRQAVSLGVLVAFLSYIRLFFQPLRELSQKFSIVQSALASAERIFELMDTRPDLPAPDPPLRPAELQGSVTFQNVTFGYDPDRPVLRNVSFHVDPGRTLAVVGPTGAGKTTLINLLERFHDPQEGVVRVDGMDLRFLDPAWLRRRVGLVMQDVFIVPGTFRENICLDTEPDEARLREILDLAQLSDLAENLPQGLETSVGEGGIDLSAGQKQLLAFARVLARDPKILILDEATSNVDSETEIRIQRAIERAMAGRTSIVIAHRLSTIRKASRILVLDQGRIVEEGTHEELMARKGFYHHLILLDQVKREGLKD</sequence>
<dbReference type="Proteomes" id="UP000184076">
    <property type="component" value="Unassembled WGS sequence"/>
</dbReference>
<dbReference type="EMBL" id="FQVB01000006">
    <property type="protein sequence ID" value="SHE69201.1"/>
    <property type="molecule type" value="Genomic_DNA"/>
</dbReference>
<dbReference type="GO" id="GO:0015421">
    <property type="term" value="F:ABC-type oligopeptide transporter activity"/>
    <property type="evidence" value="ECO:0007669"/>
    <property type="project" value="TreeGrafter"/>
</dbReference>
<dbReference type="STRING" id="1121391.SAMN02745206_00682"/>
<dbReference type="FunFam" id="3.40.50.300:FF:000221">
    <property type="entry name" value="Multidrug ABC transporter ATP-binding protein"/>
    <property type="match status" value="1"/>
</dbReference>
<dbReference type="OrthoDB" id="9772049at2"/>
<keyword evidence="13" id="KW-1185">Reference proteome</keyword>
<keyword evidence="6 12" id="KW-0067">ATP-binding</keyword>
<organism evidence="12 13">
    <name type="scientific">Desulfacinum infernum DSM 9756</name>
    <dbReference type="NCBI Taxonomy" id="1121391"/>
    <lineage>
        <taxon>Bacteria</taxon>
        <taxon>Pseudomonadati</taxon>
        <taxon>Thermodesulfobacteriota</taxon>
        <taxon>Syntrophobacteria</taxon>
        <taxon>Syntrophobacterales</taxon>
        <taxon>Syntrophobacteraceae</taxon>
        <taxon>Desulfacinum</taxon>
    </lineage>
</organism>
<dbReference type="PROSITE" id="PS00211">
    <property type="entry name" value="ABC_TRANSPORTER_1"/>
    <property type="match status" value="1"/>
</dbReference>
<evidence type="ECO:0000256" key="1">
    <source>
        <dbReference type="ARBA" id="ARBA00004651"/>
    </source>
</evidence>
<dbReference type="CDD" id="cd18544">
    <property type="entry name" value="ABC_6TM_TmrA_like"/>
    <property type="match status" value="1"/>
</dbReference>
<dbReference type="InterPro" id="IPR003593">
    <property type="entry name" value="AAA+_ATPase"/>
</dbReference>
<dbReference type="CDD" id="cd03254">
    <property type="entry name" value="ABCC_Glucan_exporter_like"/>
    <property type="match status" value="1"/>
</dbReference>
<proteinExistence type="predicted"/>
<evidence type="ECO:0000259" key="11">
    <source>
        <dbReference type="PROSITE" id="PS50929"/>
    </source>
</evidence>
<dbReference type="SUPFAM" id="SSF90123">
    <property type="entry name" value="ABC transporter transmembrane region"/>
    <property type="match status" value="1"/>
</dbReference>
<feature type="transmembrane region" description="Helical" evidence="9">
    <location>
        <begin position="290"/>
        <end position="310"/>
    </location>
</feature>
<dbReference type="PROSITE" id="PS50929">
    <property type="entry name" value="ABC_TM1F"/>
    <property type="match status" value="1"/>
</dbReference>
<dbReference type="PROSITE" id="PS50893">
    <property type="entry name" value="ABC_TRANSPORTER_2"/>
    <property type="match status" value="1"/>
</dbReference>
<feature type="transmembrane region" description="Helical" evidence="9">
    <location>
        <begin position="184"/>
        <end position="204"/>
    </location>
</feature>
<feature type="transmembrane region" description="Helical" evidence="9">
    <location>
        <begin position="262"/>
        <end position="284"/>
    </location>
</feature>
<dbReference type="InterPro" id="IPR036640">
    <property type="entry name" value="ABC1_TM_sf"/>
</dbReference>
<dbReference type="InterPro" id="IPR039421">
    <property type="entry name" value="Type_1_exporter"/>
</dbReference>
<evidence type="ECO:0000256" key="3">
    <source>
        <dbReference type="ARBA" id="ARBA00022475"/>
    </source>
</evidence>
<evidence type="ECO:0000256" key="5">
    <source>
        <dbReference type="ARBA" id="ARBA00022741"/>
    </source>
</evidence>
<evidence type="ECO:0000256" key="4">
    <source>
        <dbReference type="ARBA" id="ARBA00022692"/>
    </source>
</evidence>
<dbReference type="PANTHER" id="PTHR43394">
    <property type="entry name" value="ATP-DEPENDENT PERMEASE MDL1, MITOCHONDRIAL"/>
    <property type="match status" value="1"/>
</dbReference>
<accession>A0A1M4VJN0</accession>
<dbReference type="SUPFAM" id="SSF52540">
    <property type="entry name" value="P-loop containing nucleoside triphosphate hydrolases"/>
    <property type="match status" value="1"/>
</dbReference>
<evidence type="ECO:0000256" key="8">
    <source>
        <dbReference type="ARBA" id="ARBA00023136"/>
    </source>
</evidence>
<dbReference type="InterPro" id="IPR011527">
    <property type="entry name" value="ABC1_TM_dom"/>
</dbReference>
<feature type="domain" description="ABC transporter" evidence="10">
    <location>
        <begin position="359"/>
        <end position="592"/>
    </location>
</feature>
<dbReference type="GO" id="GO:0005524">
    <property type="term" value="F:ATP binding"/>
    <property type="evidence" value="ECO:0007669"/>
    <property type="project" value="UniProtKB-KW"/>
</dbReference>
<feature type="transmembrane region" description="Helical" evidence="9">
    <location>
        <begin position="36"/>
        <end position="57"/>
    </location>
</feature>
<keyword evidence="8 9" id="KW-0472">Membrane</keyword>
<dbReference type="GO" id="GO:0005886">
    <property type="term" value="C:plasma membrane"/>
    <property type="evidence" value="ECO:0007669"/>
    <property type="project" value="UniProtKB-SubCell"/>
</dbReference>
<dbReference type="Gene3D" id="3.40.50.300">
    <property type="entry name" value="P-loop containing nucleotide triphosphate hydrolases"/>
    <property type="match status" value="1"/>
</dbReference>
<dbReference type="Gene3D" id="1.20.1560.10">
    <property type="entry name" value="ABC transporter type 1, transmembrane domain"/>
    <property type="match status" value="1"/>
</dbReference>
<keyword evidence="5" id="KW-0547">Nucleotide-binding</keyword>
<evidence type="ECO:0000256" key="7">
    <source>
        <dbReference type="ARBA" id="ARBA00022989"/>
    </source>
</evidence>
<dbReference type="SMART" id="SM00382">
    <property type="entry name" value="AAA"/>
    <property type="match status" value="1"/>
</dbReference>
<keyword evidence="2" id="KW-0813">Transport</keyword>
<dbReference type="GO" id="GO:0016887">
    <property type="term" value="F:ATP hydrolysis activity"/>
    <property type="evidence" value="ECO:0007669"/>
    <property type="project" value="InterPro"/>
</dbReference>
<evidence type="ECO:0000313" key="13">
    <source>
        <dbReference type="Proteomes" id="UP000184076"/>
    </source>
</evidence>
<evidence type="ECO:0000256" key="9">
    <source>
        <dbReference type="SAM" id="Phobius"/>
    </source>
</evidence>
<reference evidence="13" key="1">
    <citation type="submission" date="2016-11" db="EMBL/GenBank/DDBJ databases">
        <authorList>
            <person name="Varghese N."/>
            <person name="Submissions S."/>
        </authorList>
    </citation>
    <scope>NUCLEOTIDE SEQUENCE [LARGE SCALE GENOMIC DNA]</scope>
    <source>
        <strain evidence="13">DSM 9756</strain>
    </source>
</reference>
<evidence type="ECO:0000313" key="12">
    <source>
        <dbReference type="EMBL" id="SHE69201.1"/>
    </source>
</evidence>
<keyword evidence="3" id="KW-1003">Cell membrane</keyword>
<gene>
    <name evidence="12" type="ORF">SAMN02745206_00682</name>
</gene>
<evidence type="ECO:0000256" key="6">
    <source>
        <dbReference type="ARBA" id="ARBA00022840"/>
    </source>
</evidence>
<feature type="domain" description="ABC transmembrane type-1" evidence="11">
    <location>
        <begin position="37"/>
        <end position="325"/>
    </location>
</feature>
<name>A0A1M4VJN0_9BACT</name>
<protein>
    <submittedName>
        <fullName evidence="12">ATP-binding cassette, subfamily B</fullName>
    </submittedName>
</protein>
<feature type="transmembrane region" description="Helical" evidence="9">
    <location>
        <begin position="82"/>
        <end position="104"/>
    </location>
</feature>